<evidence type="ECO:0000313" key="3">
    <source>
        <dbReference type="Proteomes" id="UP000038009"/>
    </source>
</evidence>
<feature type="region of interest" description="Disordered" evidence="1">
    <location>
        <begin position="1"/>
        <end position="84"/>
    </location>
</feature>
<feature type="compositionally biased region" description="Basic residues" evidence="1">
    <location>
        <begin position="215"/>
        <end position="224"/>
    </location>
</feature>
<evidence type="ECO:0000313" key="2">
    <source>
        <dbReference type="EMBL" id="KPI82552.1"/>
    </source>
</evidence>
<keyword evidence="3" id="KW-1185">Reference proteome</keyword>
<feature type="compositionally biased region" description="Basic and acidic residues" evidence="1">
    <location>
        <begin position="11"/>
        <end position="31"/>
    </location>
</feature>
<gene>
    <name evidence="2" type="ORF">ABL78_8438</name>
</gene>
<comment type="caution">
    <text evidence="2">The sequence shown here is derived from an EMBL/GenBank/DDBJ whole genome shotgun (WGS) entry which is preliminary data.</text>
</comment>
<dbReference type="VEuPathDB" id="TriTrypDB:Lsey_0775_0010"/>
<protein>
    <submittedName>
        <fullName evidence="2">Uncharacterized protein</fullName>
    </submittedName>
</protein>
<feature type="region of interest" description="Disordered" evidence="1">
    <location>
        <begin position="172"/>
        <end position="239"/>
    </location>
</feature>
<organism evidence="2 3">
    <name type="scientific">Leptomonas seymouri</name>
    <dbReference type="NCBI Taxonomy" id="5684"/>
    <lineage>
        <taxon>Eukaryota</taxon>
        <taxon>Discoba</taxon>
        <taxon>Euglenozoa</taxon>
        <taxon>Kinetoplastea</taxon>
        <taxon>Metakinetoplastina</taxon>
        <taxon>Trypanosomatida</taxon>
        <taxon>Trypanosomatidae</taxon>
        <taxon>Leishmaniinae</taxon>
        <taxon>Leptomonas</taxon>
    </lineage>
</organism>
<proteinExistence type="predicted"/>
<dbReference type="AlphaFoldDB" id="A0A0N1HR19"/>
<name>A0A0N1HR19_LEPSE</name>
<reference evidence="2 3" key="1">
    <citation type="journal article" date="2015" name="PLoS Pathog.">
        <title>Leptomonas seymouri: Adaptations to the Dixenous Life Cycle Analyzed by Genome Sequencing, Transcriptome Profiling and Co-infection with Leishmania donovani.</title>
        <authorList>
            <person name="Kraeva N."/>
            <person name="Butenko A."/>
            <person name="Hlavacova J."/>
            <person name="Kostygov A."/>
            <person name="Myskova J."/>
            <person name="Grybchuk D."/>
            <person name="Lestinova T."/>
            <person name="Votypka J."/>
            <person name="Volf P."/>
            <person name="Opperdoes F."/>
            <person name="Flegontov P."/>
            <person name="Lukes J."/>
            <person name="Yurchenko V."/>
        </authorList>
    </citation>
    <scope>NUCLEOTIDE SEQUENCE [LARGE SCALE GENOMIC DNA]</scope>
    <source>
        <strain evidence="2 3">ATCC 30220</strain>
    </source>
</reference>
<dbReference type="Proteomes" id="UP000038009">
    <property type="component" value="Unassembled WGS sequence"/>
</dbReference>
<sequence>MRRHLKQKQKTGGEHTRNIRICRAETKEGHSNAESSRAFLHTGSRGSCPPRSHPTRRERSKEKCKKHAPRNTKNDGNERSGLPSRTKARVHFIYPASYVSHCVSLQCTTGALPAAPRCAQEEPACGKESKHHADAEPREQQQQEYHRLRTFSTTNLHFTWLSAVNYRANVASDNQRSPHSPTTGTAVQRSTSHATTQLWRNTTKPLGTQGSRAALRTKKKKWHRKDTAAKVGGGRSEFP</sequence>
<dbReference type="EMBL" id="LJSK01000773">
    <property type="protein sequence ID" value="KPI82552.1"/>
    <property type="molecule type" value="Genomic_DNA"/>
</dbReference>
<feature type="compositionally biased region" description="Polar residues" evidence="1">
    <location>
        <begin position="172"/>
        <end position="211"/>
    </location>
</feature>
<evidence type="ECO:0000256" key="1">
    <source>
        <dbReference type="SAM" id="MobiDB-lite"/>
    </source>
</evidence>
<accession>A0A0N1HR19</accession>